<evidence type="ECO:0000313" key="1">
    <source>
        <dbReference type="EMBL" id="MWY74532.1"/>
    </source>
</evidence>
<organism evidence="2">
    <name type="scientific">Francisella tularensis</name>
    <dbReference type="NCBI Taxonomy" id="263"/>
    <lineage>
        <taxon>Bacteria</taxon>
        <taxon>Pseudomonadati</taxon>
        <taxon>Pseudomonadota</taxon>
        <taxon>Gammaproteobacteria</taxon>
        <taxon>Thiotrichales</taxon>
        <taxon>Francisellaceae</taxon>
        <taxon>Francisella</taxon>
    </lineage>
</organism>
<comment type="caution">
    <text evidence="2">The sequence shown here is derived from an EMBL/GenBank/DDBJ whole genome shotgun (WGS) entry which is preliminary data.</text>
</comment>
<protein>
    <submittedName>
        <fullName evidence="2">Uncharacterized protein</fullName>
    </submittedName>
</protein>
<dbReference type="AlphaFoldDB" id="A0A6B0JZS5"/>
<accession>A0A6B0JZS5</accession>
<reference evidence="2" key="1">
    <citation type="submission" date="2019-06" db="EMBL/GenBank/DDBJ databases">
        <title>Phylogeography and genetic diversity of Francisella tularensis subsp. holarctica in France (1947-2018).</title>
        <authorList>
            <person name="Kevin M."/>
            <person name="Madani N."/>
            <person name="Maurin M."/>
        </authorList>
    </citation>
    <scope>NUCLEOTIDE SEQUENCE</scope>
    <source>
        <strain evidence="1">10-1635/5</strain>
        <strain evidence="2">93-11516</strain>
    </source>
</reference>
<dbReference type="EMBL" id="VJDK01000029">
    <property type="protein sequence ID" value="MWY74532.1"/>
    <property type="molecule type" value="Genomic_DNA"/>
</dbReference>
<proteinExistence type="predicted"/>
<sequence>MPTSAFFTLVNENKNLLKDICYTVEKSGVTGIVVESTFSYSPELFKENQQDIKLNIKNMSVRVRDGKVKRVTSIDRNANTEDILQSIYDNIIAFDEQDLERLFTGFRILKQENSTNTNKAVFNIGLTYHPITNNAFVEFNKD</sequence>
<evidence type="ECO:0000313" key="2">
    <source>
        <dbReference type="EMBL" id="MXB13763.1"/>
    </source>
</evidence>
<name>A0A6B0JZS5_FRATU</name>
<dbReference type="EMBL" id="VJIQ01000030">
    <property type="protein sequence ID" value="MXB13763.1"/>
    <property type="molecule type" value="Genomic_DNA"/>
</dbReference>
<gene>
    <name evidence="1" type="ORF">FNB10_05455</name>
    <name evidence="2" type="ORF">FND40_05735</name>
</gene>